<name>A0A0E9RKK3_ANGAN</name>
<accession>A0A0E9RKK3</accession>
<dbReference type="AlphaFoldDB" id="A0A0E9RKK3"/>
<sequence length="45" mass="5508">MVTGEKFAHYRIFEFCGDHRNTSFRHLVHHRQRTEKDQLTLQPHC</sequence>
<protein>
    <submittedName>
        <fullName evidence="1">Uncharacterized protein</fullName>
    </submittedName>
</protein>
<organism evidence="1">
    <name type="scientific">Anguilla anguilla</name>
    <name type="common">European freshwater eel</name>
    <name type="synonym">Muraena anguilla</name>
    <dbReference type="NCBI Taxonomy" id="7936"/>
    <lineage>
        <taxon>Eukaryota</taxon>
        <taxon>Metazoa</taxon>
        <taxon>Chordata</taxon>
        <taxon>Craniata</taxon>
        <taxon>Vertebrata</taxon>
        <taxon>Euteleostomi</taxon>
        <taxon>Actinopterygii</taxon>
        <taxon>Neopterygii</taxon>
        <taxon>Teleostei</taxon>
        <taxon>Anguilliformes</taxon>
        <taxon>Anguillidae</taxon>
        <taxon>Anguilla</taxon>
    </lineage>
</organism>
<proteinExistence type="predicted"/>
<evidence type="ECO:0000313" key="1">
    <source>
        <dbReference type="EMBL" id="JAH28863.1"/>
    </source>
</evidence>
<dbReference type="EMBL" id="GBXM01079714">
    <property type="protein sequence ID" value="JAH28863.1"/>
    <property type="molecule type" value="Transcribed_RNA"/>
</dbReference>
<reference evidence="1" key="2">
    <citation type="journal article" date="2015" name="Fish Shellfish Immunol.">
        <title>Early steps in the European eel (Anguilla anguilla)-Vibrio vulnificus interaction in the gills: Role of the RtxA13 toxin.</title>
        <authorList>
            <person name="Callol A."/>
            <person name="Pajuelo D."/>
            <person name="Ebbesson L."/>
            <person name="Teles M."/>
            <person name="MacKenzie S."/>
            <person name="Amaro C."/>
        </authorList>
    </citation>
    <scope>NUCLEOTIDE SEQUENCE</scope>
</reference>
<reference evidence="1" key="1">
    <citation type="submission" date="2014-11" db="EMBL/GenBank/DDBJ databases">
        <authorList>
            <person name="Amaro Gonzalez C."/>
        </authorList>
    </citation>
    <scope>NUCLEOTIDE SEQUENCE</scope>
</reference>